<dbReference type="InParanoid" id="A0A1X7UDF2"/>
<name>A0A1X7UDF2_AMPQE</name>
<evidence type="ECO:0000313" key="1">
    <source>
        <dbReference type="EnsemblMetazoa" id="Aqu2.1.25792_001"/>
    </source>
</evidence>
<proteinExistence type="predicted"/>
<dbReference type="AlphaFoldDB" id="A0A1X7UDF2"/>
<dbReference type="EnsemblMetazoa" id="Aqu2.1.25792_001">
    <property type="protein sequence ID" value="Aqu2.1.25792_001"/>
    <property type="gene ID" value="Aqu2.1.25792"/>
</dbReference>
<reference evidence="1" key="1">
    <citation type="submission" date="2017-05" db="UniProtKB">
        <authorList>
            <consortium name="EnsemblMetazoa"/>
        </authorList>
    </citation>
    <scope>IDENTIFICATION</scope>
</reference>
<protein>
    <submittedName>
        <fullName evidence="1">Uncharacterized protein</fullName>
    </submittedName>
</protein>
<organism evidence="1">
    <name type="scientific">Amphimedon queenslandica</name>
    <name type="common">Sponge</name>
    <dbReference type="NCBI Taxonomy" id="400682"/>
    <lineage>
        <taxon>Eukaryota</taxon>
        <taxon>Metazoa</taxon>
        <taxon>Porifera</taxon>
        <taxon>Demospongiae</taxon>
        <taxon>Heteroscleromorpha</taxon>
        <taxon>Haplosclerida</taxon>
        <taxon>Niphatidae</taxon>
        <taxon>Amphimedon</taxon>
    </lineage>
</organism>
<accession>A0A1X7UDF2</accession>
<sequence length="89" mass="9762">MLERSVQSLYNSGLAYSTKSSYTTAQNGICLFVLNLNLTRRTLSFYGFPGKPGSSSKDICLLSVICKVWQVCKLLKLTLGLGYIMSLGV</sequence>